<feature type="transmembrane region" description="Helical" evidence="2">
    <location>
        <begin position="360"/>
        <end position="378"/>
    </location>
</feature>
<dbReference type="InterPro" id="IPR046264">
    <property type="entry name" value="DUF6297"/>
</dbReference>
<feature type="transmembrane region" description="Helical" evidence="2">
    <location>
        <begin position="406"/>
        <end position="428"/>
    </location>
</feature>
<keyword evidence="2" id="KW-0812">Transmembrane</keyword>
<feature type="transmembrane region" description="Helical" evidence="2">
    <location>
        <begin position="58"/>
        <end position="75"/>
    </location>
</feature>
<proteinExistence type="predicted"/>
<keyword evidence="2" id="KW-0472">Membrane</keyword>
<feature type="region of interest" description="Disordered" evidence="1">
    <location>
        <begin position="1"/>
        <end position="33"/>
    </location>
</feature>
<feature type="transmembrane region" description="Helical" evidence="2">
    <location>
        <begin position="95"/>
        <end position="116"/>
    </location>
</feature>
<name>A0ABY5L0P8_9CELL</name>
<keyword evidence="4" id="KW-1185">Reference proteome</keyword>
<organism evidence="3 4">
    <name type="scientific">Cellulomonas chengniuliangii</name>
    <dbReference type="NCBI Taxonomy" id="2968084"/>
    <lineage>
        <taxon>Bacteria</taxon>
        <taxon>Bacillati</taxon>
        <taxon>Actinomycetota</taxon>
        <taxon>Actinomycetes</taxon>
        <taxon>Micrococcales</taxon>
        <taxon>Cellulomonadaceae</taxon>
        <taxon>Cellulomonas</taxon>
    </lineage>
</organism>
<sequence length="549" mass="55483">MSAHVEPGGLDPAHGLEPVLVGPSDRGPAPSGRSIRRYTAAAANQRGGASLGQLLNDVYYAVISLAISIGMALGITGSLREALPEPPTGGVDAGISLPALVAVVVVALTGVLLSLAGRLGPVGAGGAEAAWWLSLPVDRRGLLRPASRRLPLLGAAAGAVIVALLDAGLLGGEDMAQVLRAGLGAALGAAVVVLAAGIGQTLQVSRRTTALVGDLVLAAAPVLALVGAVAGWSLDALPTAPAWLLALLAVAAGLLAWLLDRRLDRIPSRSLRESGSVASQAVGAMVSLDSRELGRALTDGAARTRRRGSRRFRGVSGAPAALLTADVTVLLRSTRHVVQIVVAALVPALVAFVPQLAGPVGFLLAILVGGYAAMTATGEGARRAEMAPVLDRLLPLPAGQVRRWRMIVPGVVMLLWSVAAFGSIGAWAGDVASWLALGIASAPVWAGAAIRSAYRPAPNWAGPLVSTPMGALPSGVTSVLARGPDVVILGMIPVAIAILLGSVLPILLGVQMVLSVIVVAVSGGTRTLMERMQDTLGQDPAQPGGAVRR</sequence>
<evidence type="ECO:0000256" key="2">
    <source>
        <dbReference type="SAM" id="Phobius"/>
    </source>
</evidence>
<evidence type="ECO:0000256" key="1">
    <source>
        <dbReference type="SAM" id="MobiDB-lite"/>
    </source>
</evidence>
<feature type="transmembrane region" description="Helical" evidence="2">
    <location>
        <begin position="240"/>
        <end position="259"/>
    </location>
</feature>
<feature type="transmembrane region" description="Helical" evidence="2">
    <location>
        <begin position="211"/>
        <end position="234"/>
    </location>
</feature>
<keyword evidence="2" id="KW-1133">Transmembrane helix</keyword>
<protein>
    <submittedName>
        <fullName evidence="3">DUF6297 family protein</fullName>
    </submittedName>
</protein>
<evidence type="ECO:0000313" key="3">
    <source>
        <dbReference type="EMBL" id="UUI76355.1"/>
    </source>
</evidence>
<dbReference type="Pfam" id="PF19814">
    <property type="entry name" value="DUF6297"/>
    <property type="match status" value="1"/>
</dbReference>
<dbReference type="RefSeq" id="WP_227570596.1">
    <property type="nucleotide sequence ID" value="NZ_CP101988.1"/>
</dbReference>
<dbReference type="Proteomes" id="UP001316189">
    <property type="component" value="Chromosome"/>
</dbReference>
<feature type="transmembrane region" description="Helical" evidence="2">
    <location>
        <begin position="178"/>
        <end position="199"/>
    </location>
</feature>
<reference evidence="3 4" key="1">
    <citation type="submission" date="2022-07" db="EMBL/GenBank/DDBJ databases">
        <title>Novel species in genus cellulomonas.</title>
        <authorList>
            <person name="Ye L."/>
        </authorList>
    </citation>
    <scope>NUCLEOTIDE SEQUENCE [LARGE SCALE GENOMIC DNA]</scope>
    <source>
        <strain evidence="4">zg-Y338</strain>
    </source>
</reference>
<feature type="transmembrane region" description="Helical" evidence="2">
    <location>
        <begin position="150"/>
        <end position="172"/>
    </location>
</feature>
<dbReference type="EMBL" id="CP101988">
    <property type="protein sequence ID" value="UUI76355.1"/>
    <property type="molecule type" value="Genomic_DNA"/>
</dbReference>
<gene>
    <name evidence="3" type="ORF">NP064_05520</name>
</gene>
<feature type="transmembrane region" description="Helical" evidence="2">
    <location>
        <begin position="488"/>
        <end position="521"/>
    </location>
</feature>
<accession>A0ABY5L0P8</accession>
<evidence type="ECO:0000313" key="4">
    <source>
        <dbReference type="Proteomes" id="UP001316189"/>
    </source>
</evidence>